<name>H1VT84_COLHI</name>
<proteinExistence type="predicted"/>
<dbReference type="HOGENOM" id="CLU_3106241_0_0_1"/>
<organism evidence="1 2">
    <name type="scientific">Colletotrichum higginsianum (strain IMI 349063)</name>
    <name type="common">Crucifer anthracnose fungus</name>
    <dbReference type="NCBI Taxonomy" id="759273"/>
    <lineage>
        <taxon>Eukaryota</taxon>
        <taxon>Fungi</taxon>
        <taxon>Dikarya</taxon>
        <taxon>Ascomycota</taxon>
        <taxon>Pezizomycotina</taxon>
        <taxon>Sordariomycetes</taxon>
        <taxon>Hypocreomycetidae</taxon>
        <taxon>Glomerellales</taxon>
        <taxon>Glomerellaceae</taxon>
        <taxon>Colletotrichum</taxon>
        <taxon>Colletotrichum destructivum species complex</taxon>
    </lineage>
</organism>
<gene>
    <name evidence="1" type="ORF">CH063_13147</name>
</gene>
<sequence length="51" mass="5646">MPSRSSSTVKVWTCCQCGDSGMTTRVDSCPSCYYHHRCDNCVTQKVRVKGG</sequence>
<dbReference type="Proteomes" id="UP000007174">
    <property type="component" value="Unassembled WGS sequence"/>
</dbReference>
<protein>
    <submittedName>
        <fullName evidence="1">Uncharacterized protein</fullName>
    </submittedName>
</protein>
<dbReference type="eggNOG" id="ENOG502T5SW">
    <property type="taxonomic scope" value="Eukaryota"/>
</dbReference>
<dbReference type="EMBL" id="CACQ02006104">
    <property type="protein sequence ID" value="CCF43442.1"/>
    <property type="molecule type" value="Genomic_DNA"/>
</dbReference>
<dbReference type="AlphaFoldDB" id="H1VT84"/>
<accession>H1VT84</accession>
<evidence type="ECO:0000313" key="2">
    <source>
        <dbReference type="Proteomes" id="UP000007174"/>
    </source>
</evidence>
<reference evidence="2" key="1">
    <citation type="journal article" date="2012" name="Nat. Genet.">
        <title>Lifestyle transitions in plant pathogenic Colletotrichum fungi deciphered by genome and transcriptome analyses.</title>
        <authorList>
            <person name="O'Connell R.J."/>
            <person name="Thon M.R."/>
            <person name="Hacquard S."/>
            <person name="Amyotte S.G."/>
            <person name="Kleemann J."/>
            <person name="Torres M.F."/>
            <person name="Damm U."/>
            <person name="Buiate E.A."/>
            <person name="Epstein L."/>
            <person name="Alkan N."/>
            <person name="Altmueller J."/>
            <person name="Alvarado-Balderrama L."/>
            <person name="Bauser C.A."/>
            <person name="Becker C."/>
            <person name="Birren B.W."/>
            <person name="Chen Z."/>
            <person name="Choi J."/>
            <person name="Crouch J.A."/>
            <person name="Duvick J.P."/>
            <person name="Farman M.A."/>
            <person name="Gan P."/>
            <person name="Heiman D."/>
            <person name="Henrissat B."/>
            <person name="Howard R.J."/>
            <person name="Kabbage M."/>
            <person name="Koch C."/>
            <person name="Kracher B."/>
            <person name="Kubo Y."/>
            <person name="Law A.D."/>
            <person name="Lebrun M.-H."/>
            <person name="Lee Y.-H."/>
            <person name="Miyara I."/>
            <person name="Moore N."/>
            <person name="Neumann U."/>
            <person name="Nordstroem K."/>
            <person name="Panaccione D.G."/>
            <person name="Panstruga R."/>
            <person name="Place M."/>
            <person name="Proctor R.H."/>
            <person name="Prusky D."/>
            <person name="Rech G."/>
            <person name="Reinhardt R."/>
            <person name="Rollins J.A."/>
            <person name="Rounsley S."/>
            <person name="Schardl C.L."/>
            <person name="Schwartz D.C."/>
            <person name="Shenoy N."/>
            <person name="Shirasu K."/>
            <person name="Sikhakolli U.R."/>
            <person name="Stueber K."/>
            <person name="Sukno S.A."/>
            <person name="Sweigard J.A."/>
            <person name="Takano Y."/>
            <person name="Takahara H."/>
            <person name="Trail F."/>
            <person name="van der Does H.C."/>
            <person name="Voll L.M."/>
            <person name="Will I."/>
            <person name="Young S."/>
            <person name="Zeng Q."/>
            <person name="Zhang J."/>
            <person name="Zhou S."/>
            <person name="Dickman M.B."/>
            <person name="Schulze-Lefert P."/>
            <person name="Ver Loren van Themaat E."/>
            <person name="Ma L.-J."/>
            <person name="Vaillancourt L.J."/>
        </authorList>
    </citation>
    <scope>NUCLEOTIDE SEQUENCE [LARGE SCALE GENOMIC DNA]</scope>
    <source>
        <strain evidence="2">IMI 349063</strain>
    </source>
</reference>
<evidence type="ECO:0000313" key="1">
    <source>
        <dbReference type="EMBL" id="CCF43442.1"/>
    </source>
</evidence>